<name>A0A167JQU3_CALVF</name>
<feature type="region of interest" description="Disordered" evidence="1">
    <location>
        <begin position="33"/>
        <end position="54"/>
    </location>
</feature>
<dbReference type="InterPro" id="IPR006994">
    <property type="entry name" value="TCF25/Rqc1"/>
</dbReference>
<feature type="region of interest" description="Disordered" evidence="1">
    <location>
        <begin position="88"/>
        <end position="114"/>
    </location>
</feature>
<evidence type="ECO:0000313" key="2">
    <source>
        <dbReference type="EMBL" id="KZO93809.1"/>
    </source>
</evidence>
<dbReference type="Proteomes" id="UP000076738">
    <property type="component" value="Unassembled WGS sequence"/>
</dbReference>
<dbReference type="EMBL" id="KV417299">
    <property type="protein sequence ID" value="KZO93809.1"/>
    <property type="molecule type" value="Genomic_DNA"/>
</dbReference>
<feature type="region of interest" description="Disordered" evidence="1">
    <location>
        <begin position="1"/>
        <end position="21"/>
    </location>
</feature>
<sequence>MDPQASSSTPNKKKKKKKQDEIDIALAEIAKKYGDVRGPASGSKSEASQGHTTTAGTRIRALLSVSYKDLDPSVELRRFFGSRVIQQNQPAPNRRHGPVLRSRLTKPGPNWPPQNVRQGIEMRELAREEVQDLVRRRRLEKGDASVGGKWWTAVHSRAYKSVQQQFLQAVQSHDPNSLMALLQVYPWHVDTLLQLSNVATHQGDLTLASEFIERALFGFERCFVPAFNLSTGTARLDFDRIENRPFFMALSKHLAHLQRRGCPRTAFEFARLLLALDPVGDPHGASLWLDYLAIKAGQGQFLLDMWEEWDAARHGFVDIWDQWNAPSYGRELNEDADLLNFEFLPGWWYARALAQYDSETARGDAEHEMSSSWLRYAIHQFPMVVPVLADKAGIALSNEVRAHKAFQIQVGYYSDNSSTAHLLAHLYAQRSNSLWKNAPYSTWFASAVLSCLVHLDPPSHAREPETQMQKHPTPLWICRHIIVADLNSLITFLPPAVTRDIGMGYDPLPPATSVSAYDDAYFEFGDGHAGGRGWQRMIAGDEGQAGFMERLMQLLGGEGGGDAENLALQQALMEHIAQQQAQAAAAREGAGIAPGAWEAPDADAADPDLSEDEAFQGQQAGEGQTEQPTGVRGLLGALLGRLWQRPADAVEDEDDDDDDDDDGSEDDDNIQPEEID</sequence>
<feature type="compositionally biased region" description="Polar residues" evidence="1">
    <location>
        <begin position="42"/>
        <end position="54"/>
    </location>
</feature>
<dbReference type="STRING" id="1330018.A0A167JQU3"/>
<dbReference type="Pfam" id="PF04910">
    <property type="entry name" value="Tcf25"/>
    <property type="match status" value="1"/>
</dbReference>
<organism evidence="2 3">
    <name type="scientific">Calocera viscosa (strain TUFC12733)</name>
    <dbReference type="NCBI Taxonomy" id="1330018"/>
    <lineage>
        <taxon>Eukaryota</taxon>
        <taxon>Fungi</taxon>
        <taxon>Dikarya</taxon>
        <taxon>Basidiomycota</taxon>
        <taxon>Agaricomycotina</taxon>
        <taxon>Dacrymycetes</taxon>
        <taxon>Dacrymycetales</taxon>
        <taxon>Dacrymycetaceae</taxon>
        <taxon>Calocera</taxon>
    </lineage>
</organism>
<protein>
    <submittedName>
        <fullName evidence="2">DUF654-domain-containing protein</fullName>
    </submittedName>
</protein>
<feature type="compositionally biased region" description="Acidic residues" evidence="1">
    <location>
        <begin position="600"/>
        <end position="614"/>
    </location>
</feature>
<dbReference type="GO" id="GO:1990116">
    <property type="term" value="P:ribosome-associated ubiquitin-dependent protein catabolic process"/>
    <property type="evidence" value="ECO:0007669"/>
    <property type="project" value="TreeGrafter"/>
</dbReference>
<feature type="compositionally biased region" description="Polar residues" evidence="1">
    <location>
        <begin position="1"/>
        <end position="10"/>
    </location>
</feature>
<dbReference type="PANTHER" id="PTHR22684">
    <property type="entry name" value="NULP1-RELATED"/>
    <property type="match status" value="1"/>
</dbReference>
<feature type="compositionally biased region" description="Low complexity" evidence="1">
    <location>
        <begin position="615"/>
        <end position="642"/>
    </location>
</feature>
<dbReference type="OrthoDB" id="205993at2759"/>
<keyword evidence="3" id="KW-1185">Reference proteome</keyword>
<evidence type="ECO:0000313" key="3">
    <source>
        <dbReference type="Proteomes" id="UP000076738"/>
    </source>
</evidence>
<accession>A0A167JQU3</accession>
<evidence type="ECO:0000256" key="1">
    <source>
        <dbReference type="SAM" id="MobiDB-lite"/>
    </source>
</evidence>
<feature type="region of interest" description="Disordered" evidence="1">
    <location>
        <begin position="585"/>
        <end position="676"/>
    </location>
</feature>
<dbReference type="GO" id="GO:0072344">
    <property type="term" value="P:rescue of stalled ribosome"/>
    <property type="evidence" value="ECO:0007669"/>
    <property type="project" value="TreeGrafter"/>
</dbReference>
<dbReference type="PANTHER" id="PTHR22684:SF0">
    <property type="entry name" value="RIBOSOME QUALITY CONTROL COMPLEX SUBUNIT TCF25"/>
    <property type="match status" value="1"/>
</dbReference>
<gene>
    <name evidence="2" type="ORF">CALVIDRAFT_243468</name>
</gene>
<proteinExistence type="predicted"/>
<dbReference type="GO" id="GO:1990112">
    <property type="term" value="C:RQC complex"/>
    <property type="evidence" value="ECO:0007669"/>
    <property type="project" value="TreeGrafter"/>
</dbReference>
<reference evidence="2 3" key="1">
    <citation type="journal article" date="2016" name="Mol. Biol. Evol.">
        <title>Comparative Genomics of Early-Diverging Mushroom-Forming Fungi Provides Insights into the Origins of Lignocellulose Decay Capabilities.</title>
        <authorList>
            <person name="Nagy L.G."/>
            <person name="Riley R."/>
            <person name="Tritt A."/>
            <person name="Adam C."/>
            <person name="Daum C."/>
            <person name="Floudas D."/>
            <person name="Sun H."/>
            <person name="Yadav J.S."/>
            <person name="Pangilinan J."/>
            <person name="Larsson K.H."/>
            <person name="Matsuura K."/>
            <person name="Barry K."/>
            <person name="Labutti K."/>
            <person name="Kuo R."/>
            <person name="Ohm R.A."/>
            <person name="Bhattacharya S.S."/>
            <person name="Shirouzu T."/>
            <person name="Yoshinaga Y."/>
            <person name="Martin F.M."/>
            <person name="Grigoriev I.V."/>
            <person name="Hibbett D.S."/>
        </authorList>
    </citation>
    <scope>NUCLEOTIDE SEQUENCE [LARGE SCALE GENOMIC DNA]</scope>
    <source>
        <strain evidence="2 3">TUFC12733</strain>
    </source>
</reference>
<dbReference type="AlphaFoldDB" id="A0A167JQU3"/>
<feature type="compositionally biased region" description="Low complexity" evidence="1">
    <location>
        <begin position="585"/>
        <end position="599"/>
    </location>
</feature>
<feature type="compositionally biased region" description="Acidic residues" evidence="1">
    <location>
        <begin position="649"/>
        <end position="676"/>
    </location>
</feature>